<accession>A0A844GE37</accession>
<dbReference type="AlphaFoldDB" id="A0A844GE37"/>
<keyword evidence="3" id="KW-1185">Reference proteome</keyword>
<comment type="caution">
    <text evidence="2">The sequence shown here is derived from an EMBL/GenBank/DDBJ whole genome shotgun (WGS) entry which is preliminary data.</text>
</comment>
<evidence type="ECO:0000313" key="2">
    <source>
        <dbReference type="EMBL" id="MTD34022.1"/>
    </source>
</evidence>
<dbReference type="EMBL" id="WLYX01000001">
    <property type="protein sequence ID" value="MTD34022.1"/>
    <property type="molecule type" value="Genomic_DNA"/>
</dbReference>
<dbReference type="Proteomes" id="UP000446658">
    <property type="component" value="Unassembled WGS sequence"/>
</dbReference>
<proteinExistence type="predicted"/>
<organism evidence="2 3">
    <name type="scientific">Paludibacterium denitrificans</name>
    <dbReference type="NCBI Taxonomy" id="2675226"/>
    <lineage>
        <taxon>Bacteria</taxon>
        <taxon>Pseudomonadati</taxon>
        <taxon>Pseudomonadota</taxon>
        <taxon>Betaproteobacteria</taxon>
        <taxon>Neisseriales</taxon>
        <taxon>Chromobacteriaceae</taxon>
        <taxon>Paludibacterium</taxon>
    </lineage>
</organism>
<protein>
    <submittedName>
        <fullName evidence="2">Uncharacterized protein</fullName>
    </submittedName>
</protein>
<reference evidence="2 3" key="1">
    <citation type="submission" date="2019-11" db="EMBL/GenBank/DDBJ databases">
        <title>Draft genome sequence of Paludibacterium sp. dN18-1.</title>
        <authorList>
            <person name="Im W.-T."/>
        </authorList>
    </citation>
    <scope>NUCLEOTIDE SEQUENCE [LARGE SCALE GENOMIC DNA]</scope>
    <source>
        <strain evidence="3">dN 18-1</strain>
    </source>
</reference>
<name>A0A844GE37_9NEIS</name>
<gene>
    <name evidence="2" type="ORF">GKE73_16435</name>
</gene>
<dbReference type="RefSeq" id="WP_230371207.1">
    <property type="nucleotide sequence ID" value="NZ_WLYX01000001.1"/>
</dbReference>
<feature type="coiled-coil region" evidence="1">
    <location>
        <begin position="299"/>
        <end position="326"/>
    </location>
</feature>
<evidence type="ECO:0000256" key="1">
    <source>
        <dbReference type="SAM" id="Coils"/>
    </source>
</evidence>
<sequence length="402" mass="42492">MPGLKDAVRELMNSHLDDLMNMTNIQAMRFDLSAMAIALPDESHPNRLPFSGVLTKVGEPSDNPPDGANGRRVLIPTDVAEKALDSLAAMGVDFTADYSGHDPTKKIGVITAAEIEGNDLTISGFFYAQDFPDEVAFIQANKDRLGFSYEAQVMVEDQNANPLTVSHCVFTGAAVLFKDKAAYTTTSLQASKDSTQMDEQLKAALEAITQSVAGLAAEVATIKASATVQAGSVLHKVKPHSDALRACADKLEADGIGADPKRGHVAVLRHMADSMEASACTGNLPNIYTGGDFYYASAEQKAYKKVAELEKTVDDLSAKLEAAATVAADAKKAAFNAASAPDRKTVSPVIAALLKKGGITLEASGDNKLNDTQLDAVMKASGANTPAQRMAKKLELQAAYLL</sequence>
<evidence type="ECO:0000313" key="3">
    <source>
        <dbReference type="Proteomes" id="UP000446658"/>
    </source>
</evidence>
<keyword evidence="1" id="KW-0175">Coiled coil</keyword>